<dbReference type="PRINTS" id="PR00035">
    <property type="entry name" value="HTHGNTR"/>
</dbReference>
<name>A0ABU7KD82_9ACTN</name>
<dbReference type="Pfam" id="PF00392">
    <property type="entry name" value="GntR"/>
    <property type="match status" value="2"/>
</dbReference>
<dbReference type="Proteomes" id="UP001356095">
    <property type="component" value="Unassembled WGS sequence"/>
</dbReference>
<dbReference type="EMBL" id="JAUZMY010000026">
    <property type="protein sequence ID" value="MEE2040190.1"/>
    <property type="molecule type" value="Genomic_DNA"/>
</dbReference>
<dbReference type="InterPro" id="IPR036388">
    <property type="entry name" value="WH-like_DNA-bd_sf"/>
</dbReference>
<feature type="domain" description="HTH gntR-type" evidence="4">
    <location>
        <begin position="86"/>
        <end position="154"/>
    </location>
</feature>
<evidence type="ECO:0000256" key="3">
    <source>
        <dbReference type="ARBA" id="ARBA00023163"/>
    </source>
</evidence>
<dbReference type="PANTHER" id="PTHR44846:SF1">
    <property type="entry name" value="MANNOSYL-D-GLYCERATE TRANSPORT_METABOLISM SYSTEM REPRESSOR MNGR-RELATED"/>
    <property type="match status" value="1"/>
</dbReference>
<dbReference type="InterPro" id="IPR050679">
    <property type="entry name" value="Bact_HTH_transcr_reg"/>
</dbReference>
<proteinExistence type="predicted"/>
<organism evidence="5 6">
    <name type="scientific">Nocardiopsis codii</name>
    <dbReference type="NCBI Taxonomy" id="3065942"/>
    <lineage>
        <taxon>Bacteria</taxon>
        <taxon>Bacillati</taxon>
        <taxon>Actinomycetota</taxon>
        <taxon>Actinomycetes</taxon>
        <taxon>Streptosporangiales</taxon>
        <taxon>Nocardiopsidaceae</taxon>
        <taxon>Nocardiopsis</taxon>
    </lineage>
</organism>
<dbReference type="PROSITE" id="PS50949">
    <property type="entry name" value="HTH_GNTR"/>
    <property type="match status" value="2"/>
</dbReference>
<evidence type="ECO:0000256" key="1">
    <source>
        <dbReference type="ARBA" id="ARBA00023015"/>
    </source>
</evidence>
<keyword evidence="3" id="KW-0804">Transcription</keyword>
<sequence>MKQRAGWGTYKQVAAELTGRIEDGRLPAGGPVPSEAALGREFGVSRTVVRRALAVLEKAGLVRAVPGVGRVVSTSEERARPAGKVPAPFRLIARDLRERITSGDLAEGDPLPSESDLQRAYGVSRTTARHAFAALEGAGLVSVVQGKGRVVTRR</sequence>
<gene>
    <name evidence="5" type="ORF">Q8791_23515</name>
</gene>
<evidence type="ECO:0000259" key="4">
    <source>
        <dbReference type="PROSITE" id="PS50949"/>
    </source>
</evidence>
<accession>A0ABU7KD82</accession>
<dbReference type="Gene3D" id="1.10.10.10">
    <property type="entry name" value="Winged helix-like DNA-binding domain superfamily/Winged helix DNA-binding domain"/>
    <property type="match status" value="2"/>
</dbReference>
<dbReference type="SUPFAM" id="SSF46785">
    <property type="entry name" value="Winged helix' DNA-binding domain"/>
    <property type="match status" value="2"/>
</dbReference>
<dbReference type="CDD" id="cd07377">
    <property type="entry name" value="WHTH_GntR"/>
    <property type="match status" value="2"/>
</dbReference>
<dbReference type="RefSeq" id="WP_330093959.1">
    <property type="nucleotide sequence ID" value="NZ_JAUZMY010000026.1"/>
</dbReference>
<dbReference type="InterPro" id="IPR036390">
    <property type="entry name" value="WH_DNA-bd_sf"/>
</dbReference>
<evidence type="ECO:0000256" key="2">
    <source>
        <dbReference type="ARBA" id="ARBA00023125"/>
    </source>
</evidence>
<protein>
    <submittedName>
        <fullName evidence="5">Winged helix-turn-helix domain-containing protein</fullName>
    </submittedName>
</protein>
<keyword evidence="1" id="KW-0805">Transcription regulation</keyword>
<keyword evidence="6" id="KW-1185">Reference proteome</keyword>
<dbReference type="PANTHER" id="PTHR44846">
    <property type="entry name" value="MANNOSYL-D-GLYCERATE TRANSPORT/METABOLISM SYSTEM REPRESSOR MNGR-RELATED"/>
    <property type="match status" value="1"/>
</dbReference>
<comment type="caution">
    <text evidence="5">The sequence shown here is derived from an EMBL/GenBank/DDBJ whole genome shotgun (WGS) entry which is preliminary data.</text>
</comment>
<keyword evidence="2" id="KW-0238">DNA-binding</keyword>
<dbReference type="SMART" id="SM00345">
    <property type="entry name" value="HTH_GNTR"/>
    <property type="match status" value="2"/>
</dbReference>
<evidence type="ECO:0000313" key="6">
    <source>
        <dbReference type="Proteomes" id="UP001356095"/>
    </source>
</evidence>
<feature type="domain" description="HTH gntR-type" evidence="4">
    <location>
        <begin position="7"/>
        <end position="75"/>
    </location>
</feature>
<evidence type="ECO:0000313" key="5">
    <source>
        <dbReference type="EMBL" id="MEE2040190.1"/>
    </source>
</evidence>
<dbReference type="InterPro" id="IPR000524">
    <property type="entry name" value="Tscrpt_reg_HTH_GntR"/>
</dbReference>
<reference evidence="5 6" key="1">
    <citation type="submission" date="2023-08" db="EMBL/GenBank/DDBJ databases">
        <authorList>
            <person name="Girao M."/>
            <person name="Carvalho M.F."/>
        </authorList>
    </citation>
    <scope>NUCLEOTIDE SEQUENCE [LARGE SCALE GENOMIC DNA]</scope>
    <source>
        <strain evidence="5 6">CT-R113</strain>
    </source>
</reference>